<gene>
    <name evidence="1" type="ORF">IC234_13625</name>
</gene>
<protein>
    <recommendedName>
        <fullName evidence="3">DUF1735 domain-containing protein</fullName>
    </recommendedName>
</protein>
<dbReference type="RefSeq" id="WP_190925519.1">
    <property type="nucleotide sequence ID" value="NZ_JACXAC010000004.1"/>
</dbReference>
<evidence type="ECO:0000313" key="2">
    <source>
        <dbReference type="Proteomes" id="UP000606003"/>
    </source>
</evidence>
<evidence type="ECO:0008006" key="3">
    <source>
        <dbReference type="Google" id="ProtNLM"/>
    </source>
</evidence>
<evidence type="ECO:0000313" key="1">
    <source>
        <dbReference type="EMBL" id="MBD2723168.1"/>
    </source>
</evidence>
<name>A0ABR8JWK2_9BACT</name>
<reference evidence="1 2" key="1">
    <citation type="submission" date="2020-09" db="EMBL/GenBank/DDBJ databases">
        <authorList>
            <person name="Kim M.K."/>
        </authorList>
    </citation>
    <scope>NUCLEOTIDE SEQUENCE [LARGE SCALE GENOMIC DNA]</scope>
    <source>
        <strain evidence="1 2">BT189</strain>
    </source>
</reference>
<comment type="caution">
    <text evidence="1">The sequence shown here is derived from an EMBL/GenBank/DDBJ whole genome shotgun (WGS) entry which is preliminary data.</text>
</comment>
<sequence length="174" mass="19065">MKRIFLLAPLVLFLAVVGCKKIDQLLTFTVDTSQSVVIPGLPGSTQLPAPVTVTTNSAASFQNNKTTKDKVKDVYLEEMVLTITDPSGANFDFLDKLDVYINTPNTNNKILLASISSVPRGTNTIKLTPTTARLDEYLKAETYELTVDSRSNRFSASNFTVKADSRFKVTANPL</sequence>
<dbReference type="Proteomes" id="UP000606003">
    <property type="component" value="Unassembled WGS sequence"/>
</dbReference>
<accession>A0ABR8JWK2</accession>
<dbReference type="PROSITE" id="PS51257">
    <property type="entry name" value="PROKAR_LIPOPROTEIN"/>
    <property type="match status" value="1"/>
</dbReference>
<proteinExistence type="predicted"/>
<organism evidence="1 2">
    <name type="scientific">Hymenobacter armeniacus</name>
    <dbReference type="NCBI Taxonomy" id="2771358"/>
    <lineage>
        <taxon>Bacteria</taxon>
        <taxon>Pseudomonadati</taxon>
        <taxon>Bacteroidota</taxon>
        <taxon>Cytophagia</taxon>
        <taxon>Cytophagales</taxon>
        <taxon>Hymenobacteraceae</taxon>
        <taxon>Hymenobacter</taxon>
    </lineage>
</organism>
<dbReference type="EMBL" id="JACXAC010000004">
    <property type="protein sequence ID" value="MBD2723168.1"/>
    <property type="molecule type" value="Genomic_DNA"/>
</dbReference>
<keyword evidence="2" id="KW-1185">Reference proteome</keyword>